<dbReference type="Pfam" id="PF11159">
    <property type="entry name" value="DUF2939"/>
    <property type="match status" value="1"/>
</dbReference>
<evidence type="ECO:0000313" key="1">
    <source>
        <dbReference type="EMBL" id="CTP85586.1"/>
    </source>
</evidence>
<proteinExistence type="predicted"/>
<accession>A0A0K2ZIJ4</accession>
<dbReference type="InterPro" id="IPR021330">
    <property type="entry name" value="DUF2939"/>
</dbReference>
<dbReference type="EMBL" id="CXOJ01000018">
    <property type="protein sequence ID" value="CTP85586.1"/>
    <property type="molecule type" value="Genomic_DNA"/>
</dbReference>
<dbReference type="RefSeq" id="WP_053837576.1">
    <property type="nucleotide sequence ID" value="NZ_CP076251.1"/>
</dbReference>
<organism evidence="1 2">
    <name type="scientific">Xanthomonas graminis pv. phlei</name>
    <dbReference type="NCBI Taxonomy" id="487906"/>
    <lineage>
        <taxon>Bacteria</taxon>
        <taxon>Pseudomonadati</taxon>
        <taxon>Pseudomonadota</taxon>
        <taxon>Gammaproteobacteria</taxon>
        <taxon>Lysobacterales</taxon>
        <taxon>Lysobacteraceae</taxon>
        <taxon>Xanthomonas</taxon>
        <taxon>Xanthomonas translucens group</taxon>
        <taxon>Xanthomonas graminis</taxon>
    </lineage>
</organism>
<evidence type="ECO:0000313" key="2">
    <source>
        <dbReference type="Proteomes" id="UP000045978"/>
    </source>
</evidence>
<gene>
    <name evidence="1" type="ORF">XTPLMG730_1179</name>
</gene>
<reference evidence="1 2" key="1">
    <citation type="submission" date="2015-07" db="EMBL/GenBank/DDBJ databases">
        <authorList>
            <person name="Noorani M."/>
        </authorList>
    </citation>
    <scope>NUCLEOTIDE SEQUENCE [LARGE SCALE GENOMIC DNA]</scope>
    <source>
        <strain evidence="1">LMG730</strain>
    </source>
</reference>
<evidence type="ECO:0008006" key="3">
    <source>
        <dbReference type="Google" id="ProtNLM"/>
    </source>
</evidence>
<dbReference type="AlphaFoldDB" id="A0A0K2ZIJ4"/>
<sequence>MKKWLALLFLALLALGGYVVAGPYLAIRGINQALQQRDAAALERYVDFPTLRVNLKAQVDDAVLRRAGPDLQSGLFGGALLSLAGSVSGMGVDAMVTPAGIGALLQGDALWKRASGDTVGGDTYAAPRPPQPLRQAEHRFESTSRFVATLHTADGTAVPCVFTRDGLRWKLSNILLPL</sequence>
<dbReference type="Proteomes" id="UP000045978">
    <property type="component" value="Unassembled WGS sequence"/>
</dbReference>
<name>A0A0K2ZIJ4_9XANT</name>
<protein>
    <recommendedName>
        <fullName evidence="3">DUF2939 domain-containing protein</fullName>
    </recommendedName>
</protein>